<organism evidence="1 2">
    <name type="scientific">Cichorium intybus</name>
    <name type="common">Chicory</name>
    <dbReference type="NCBI Taxonomy" id="13427"/>
    <lineage>
        <taxon>Eukaryota</taxon>
        <taxon>Viridiplantae</taxon>
        <taxon>Streptophyta</taxon>
        <taxon>Embryophyta</taxon>
        <taxon>Tracheophyta</taxon>
        <taxon>Spermatophyta</taxon>
        <taxon>Magnoliopsida</taxon>
        <taxon>eudicotyledons</taxon>
        <taxon>Gunneridae</taxon>
        <taxon>Pentapetalae</taxon>
        <taxon>asterids</taxon>
        <taxon>campanulids</taxon>
        <taxon>Asterales</taxon>
        <taxon>Asteraceae</taxon>
        <taxon>Cichorioideae</taxon>
        <taxon>Cichorieae</taxon>
        <taxon>Cichoriinae</taxon>
        <taxon>Cichorium</taxon>
    </lineage>
</organism>
<evidence type="ECO:0000313" key="2">
    <source>
        <dbReference type="Proteomes" id="UP001055811"/>
    </source>
</evidence>
<reference evidence="1 2" key="2">
    <citation type="journal article" date="2022" name="Mol. Ecol. Resour.">
        <title>The genomes of chicory, endive, great burdock and yacon provide insights into Asteraceae paleo-polyploidization history and plant inulin production.</title>
        <authorList>
            <person name="Fan W."/>
            <person name="Wang S."/>
            <person name="Wang H."/>
            <person name="Wang A."/>
            <person name="Jiang F."/>
            <person name="Liu H."/>
            <person name="Zhao H."/>
            <person name="Xu D."/>
            <person name="Zhang Y."/>
        </authorList>
    </citation>
    <scope>NUCLEOTIDE SEQUENCE [LARGE SCALE GENOMIC DNA]</scope>
    <source>
        <strain evidence="2">cv. Punajuju</strain>
        <tissue evidence="1">Leaves</tissue>
    </source>
</reference>
<comment type="caution">
    <text evidence="1">The sequence shown here is derived from an EMBL/GenBank/DDBJ whole genome shotgun (WGS) entry which is preliminary data.</text>
</comment>
<sequence length="143" mass="16205">MSAFNGNGPSMRSDHEGDHSSPDMYWCKALACYKRVCIRRLSRPNFHWSLSLDPAFKGGQDSVKPLTPGARDLGLVPRRMGRPRVVVHVCLQWQRTFDEERSRRRSLIAGHVLVQSACMLQARLHQATEPPQFPLEPFAGSCF</sequence>
<reference evidence="2" key="1">
    <citation type="journal article" date="2022" name="Mol. Ecol. Resour.">
        <title>The genomes of chicory, endive, great burdock and yacon provide insights into Asteraceae palaeo-polyploidization history and plant inulin production.</title>
        <authorList>
            <person name="Fan W."/>
            <person name="Wang S."/>
            <person name="Wang H."/>
            <person name="Wang A."/>
            <person name="Jiang F."/>
            <person name="Liu H."/>
            <person name="Zhao H."/>
            <person name="Xu D."/>
            <person name="Zhang Y."/>
        </authorList>
    </citation>
    <scope>NUCLEOTIDE SEQUENCE [LARGE SCALE GENOMIC DNA]</scope>
    <source>
        <strain evidence="2">cv. Punajuju</strain>
    </source>
</reference>
<keyword evidence="2" id="KW-1185">Reference proteome</keyword>
<dbReference type="Proteomes" id="UP001055811">
    <property type="component" value="Linkage Group LG09"/>
</dbReference>
<dbReference type="EMBL" id="CM042017">
    <property type="protein sequence ID" value="KAI3690695.1"/>
    <property type="molecule type" value="Genomic_DNA"/>
</dbReference>
<protein>
    <submittedName>
        <fullName evidence="1">Uncharacterized protein</fullName>
    </submittedName>
</protein>
<gene>
    <name evidence="1" type="ORF">L2E82_48899</name>
</gene>
<accession>A0ACB8YYZ0</accession>
<proteinExistence type="predicted"/>
<evidence type="ECO:0000313" key="1">
    <source>
        <dbReference type="EMBL" id="KAI3690695.1"/>
    </source>
</evidence>
<name>A0ACB8YYZ0_CICIN</name>